<comment type="caution">
    <text evidence="1">The sequence shown here is derived from an EMBL/GenBank/DDBJ whole genome shotgun (WGS) entry which is preliminary data.</text>
</comment>
<dbReference type="Gene3D" id="2.120.10.10">
    <property type="match status" value="1"/>
</dbReference>
<dbReference type="EC" id="3.2.1.-" evidence="1"/>
<reference evidence="1 2" key="1">
    <citation type="submission" date="2024-09" db="EMBL/GenBank/DDBJ databases">
        <authorList>
            <person name="Sun Q."/>
            <person name="Mori K."/>
        </authorList>
    </citation>
    <scope>NUCLEOTIDE SEQUENCE [LARGE SCALE GENOMIC DNA]</scope>
    <source>
        <strain evidence="1 2">NCAIM B.02415</strain>
    </source>
</reference>
<dbReference type="SUPFAM" id="SSF50939">
    <property type="entry name" value="Sialidases"/>
    <property type="match status" value="1"/>
</dbReference>
<dbReference type="InterPro" id="IPR036278">
    <property type="entry name" value="Sialidase_sf"/>
</dbReference>
<gene>
    <name evidence="1" type="ORF">ACFFGT_15255</name>
</gene>
<dbReference type="PANTHER" id="PTHR38792">
    <property type="entry name" value="BNR/ASP-BOX REPEAT DOMAIN PROTEIN (AFU_ORTHOLOGUE AFUA_7G06430)-RELATED"/>
    <property type="match status" value="1"/>
</dbReference>
<dbReference type="EMBL" id="JBHLTS010000022">
    <property type="protein sequence ID" value="MFC0515575.1"/>
    <property type="molecule type" value="Genomic_DNA"/>
</dbReference>
<keyword evidence="2" id="KW-1185">Reference proteome</keyword>
<dbReference type="CDD" id="cd15482">
    <property type="entry name" value="Sialidase_non-viral"/>
    <property type="match status" value="1"/>
</dbReference>
<evidence type="ECO:0000313" key="2">
    <source>
        <dbReference type="Proteomes" id="UP001589828"/>
    </source>
</evidence>
<dbReference type="PANTHER" id="PTHR38792:SF3">
    <property type="entry name" value="BNR_ASP-BOX REPEAT DOMAIN PROTEIN (AFU_ORTHOLOGUE AFUA_7G06430)-RELATED"/>
    <property type="match status" value="1"/>
</dbReference>
<accession>A0ABV6L7Z2</accession>
<evidence type="ECO:0000313" key="1">
    <source>
        <dbReference type="EMBL" id="MFC0515575.1"/>
    </source>
</evidence>
<dbReference type="Proteomes" id="UP001589828">
    <property type="component" value="Unassembled WGS sequence"/>
</dbReference>
<organism evidence="1 2">
    <name type="scientific">Mucilaginibacter angelicae</name>
    <dbReference type="NCBI Taxonomy" id="869718"/>
    <lineage>
        <taxon>Bacteria</taxon>
        <taxon>Pseudomonadati</taxon>
        <taxon>Bacteroidota</taxon>
        <taxon>Sphingobacteriia</taxon>
        <taxon>Sphingobacteriales</taxon>
        <taxon>Sphingobacteriaceae</taxon>
        <taxon>Mucilaginibacter</taxon>
    </lineage>
</organism>
<proteinExistence type="predicted"/>
<keyword evidence="1" id="KW-0378">Hydrolase</keyword>
<protein>
    <submittedName>
        <fullName evidence="1">Sialidase family protein</fullName>
        <ecNumber evidence="1">3.2.1.-</ecNumber>
    </submittedName>
</protein>
<dbReference type="RefSeq" id="WP_377023393.1">
    <property type="nucleotide sequence ID" value="NZ_JBHLTS010000022.1"/>
</dbReference>
<dbReference type="GO" id="GO:0016798">
    <property type="term" value="F:hydrolase activity, acting on glycosyl bonds"/>
    <property type="evidence" value="ECO:0007669"/>
    <property type="project" value="UniProtKB-KW"/>
</dbReference>
<name>A0ABV6L7Z2_9SPHI</name>
<sequence length="379" mass="42587">MRQIFIWLMGVFAPVMVLGQHNAVKDKTIVWDQATLKKVSLTDGNYARMIQLKDGSLLCVYQSRAGIICTTSNDAGKTWLKPEVVTASFKGMEMAVPEVLELKDHSLLLSYNPRPYKINGSWDTTKHFAICTKKSYDKGKTWTDERLIYEAHYNFDDGCWEPSQIQLPSGEIQLFFSNEGVYTKSNEQNISIFRSKDNGLSWTKQPEIVSFRPGHRDGMPVPIILKGKSEIVFSIEDNAGASFKPSTIRNSIGQNWQKAVGPDDAERTYALTPKLPDTVYAGAPYLRQLHGGETILSYQSTLNRNHNWEQSCMQVAIGNSDAKDFIGVPTPFSIPLNKQGLWNSLCVLDDDTIIALTSTNAYGDKTEVWMIKGRVVKKK</sequence>
<keyword evidence="1" id="KW-0326">Glycosidase</keyword>